<organism evidence="3 4">
    <name type="scientific">Streptosporangium subroseum</name>
    <dbReference type="NCBI Taxonomy" id="106412"/>
    <lineage>
        <taxon>Bacteria</taxon>
        <taxon>Bacillati</taxon>
        <taxon>Actinomycetota</taxon>
        <taxon>Actinomycetes</taxon>
        <taxon>Streptosporangiales</taxon>
        <taxon>Streptosporangiaceae</taxon>
        <taxon>Streptosporangium</taxon>
    </lineage>
</organism>
<evidence type="ECO:0000256" key="1">
    <source>
        <dbReference type="SAM" id="SignalP"/>
    </source>
</evidence>
<dbReference type="AlphaFoldDB" id="A0A239EV39"/>
<dbReference type="InterPro" id="IPR029052">
    <property type="entry name" value="Metallo-depent_PP-like"/>
</dbReference>
<feature type="signal peptide" evidence="1">
    <location>
        <begin position="1"/>
        <end position="27"/>
    </location>
</feature>
<evidence type="ECO:0000313" key="3">
    <source>
        <dbReference type="EMBL" id="SNS47762.1"/>
    </source>
</evidence>
<evidence type="ECO:0000259" key="2">
    <source>
        <dbReference type="Pfam" id="PF00149"/>
    </source>
</evidence>
<feature type="chain" id="PRO_5012828213" evidence="1">
    <location>
        <begin position="28"/>
        <end position="328"/>
    </location>
</feature>
<dbReference type="RefSeq" id="WP_143653196.1">
    <property type="nucleotide sequence ID" value="NZ_FZOD01000010.1"/>
</dbReference>
<gene>
    <name evidence="3" type="ORF">SAMN05216276_101052</name>
</gene>
<name>A0A239EV39_9ACTN</name>
<sequence length="328" mass="35590">MRKSLLATTVIAAALAAGAVSPGIAGAESVHTGSQSGHGSSFTFALLGDTPYGEAQEAVFPALVKDINADRDVKLVLHAGDVKSGSTSCEDAHLTATAKQYQTFEDPFVLTPGDNDWTDCHRAAAGGFMPTERLDAVRRIFYPVAGRTLGMHPMKVDTQARDRRHRDYVENVLFTEKKVVFATVHVVGSANGLAPWGELPGGDQPEPRLAEYEARKAAALDWIDKAFDTARRTHAPGVILMLQAEPTQSAGFTEIRERIVERSRAYGKPVLLVHGDEHVQESEPNYAGVPNLTRLETFGDTANQWLTVTVEPKSAKVFSWKQRTVPAS</sequence>
<keyword evidence="4" id="KW-1185">Reference proteome</keyword>
<dbReference type="EMBL" id="FZOD01000010">
    <property type="protein sequence ID" value="SNS47762.1"/>
    <property type="molecule type" value="Genomic_DNA"/>
</dbReference>
<evidence type="ECO:0000313" key="4">
    <source>
        <dbReference type="Proteomes" id="UP000198282"/>
    </source>
</evidence>
<dbReference type="InterPro" id="IPR004843">
    <property type="entry name" value="Calcineurin-like_PHP"/>
</dbReference>
<dbReference type="GO" id="GO:0016787">
    <property type="term" value="F:hydrolase activity"/>
    <property type="evidence" value="ECO:0007669"/>
    <property type="project" value="InterPro"/>
</dbReference>
<feature type="domain" description="Calcineurin-like phosphoesterase" evidence="2">
    <location>
        <begin position="43"/>
        <end position="279"/>
    </location>
</feature>
<accession>A0A239EV39</accession>
<protein>
    <submittedName>
        <fullName evidence="3">Calcineurin-like phosphoesterase</fullName>
    </submittedName>
</protein>
<dbReference type="SUPFAM" id="SSF56300">
    <property type="entry name" value="Metallo-dependent phosphatases"/>
    <property type="match status" value="1"/>
</dbReference>
<dbReference type="OrthoDB" id="58809at2"/>
<proteinExistence type="predicted"/>
<dbReference type="Proteomes" id="UP000198282">
    <property type="component" value="Unassembled WGS sequence"/>
</dbReference>
<keyword evidence="1" id="KW-0732">Signal</keyword>
<dbReference type="Pfam" id="PF00149">
    <property type="entry name" value="Metallophos"/>
    <property type="match status" value="1"/>
</dbReference>
<dbReference type="Gene3D" id="3.60.21.10">
    <property type="match status" value="1"/>
</dbReference>
<reference evidence="3 4" key="1">
    <citation type="submission" date="2017-06" db="EMBL/GenBank/DDBJ databases">
        <authorList>
            <person name="Kim H.J."/>
            <person name="Triplett B.A."/>
        </authorList>
    </citation>
    <scope>NUCLEOTIDE SEQUENCE [LARGE SCALE GENOMIC DNA]</scope>
    <source>
        <strain evidence="3 4">CGMCC 4.2132</strain>
    </source>
</reference>